<sequence>MDQNYFIGSLGSIALTSDAKTRSISPENFSGEKAGGGKAVQGTGAHCARELGKGWKISPSVDVAPGETLCAADIEGPGVIQSMWFGGNIGRSYIIRIYWDHQEQPSVECPLAEFFACGWTSHPRDPFRGPFYPINSIPVAVNPNRGLNCFWPMPFRSHCRITVENRSSHVYTSYYQINYALTDVPENAAYFHAQFRMSCPVEGGMHTIVDGIKGKGQYVGTALFVGLNGAGNWWGEGEMKFYLDGDTDYPTICGTGTEDYFGGSYDWEVDGKYQTYTTPFMGMYQVQQSDGLYSHQQRFSMYRWHIMDPVRFDADLRITLQDLGWKETGDLYLKRRDDLISVAYWYQTLETQPFPQLPDDGELWMI</sequence>
<evidence type="ECO:0000313" key="2">
    <source>
        <dbReference type="Proteomes" id="UP000245412"/>
    </source>
</evidence>
<dbReference type="RefSeq" id="WP_109627546.1">
    <property type="nucleotide sequence ID" value="NZ_JANKBI010000006.1"/>
</dbReference>
<dbReference type="Gene3D" id="2.60.120.1390">
    <property type="match status" value="1"/>
</dbReference>
<keyword evidence="2" id="KW-1185">Reference proteome</keyword>
<gene>
    <name evidence="1" type="ORF">C7383_108205</name>
</gene>
<dbReference type="Proteomes" id="UP000245412">
    <property type="component" value="Unassembled WGS sequence"/>
</dbReference>
<dbReference type="InterPro" id="IPR021345">
    <property type="entry name" value="DUF2961"/>
</dbReference>
<organism evidence="1 2">
    <name type="scientific">Murimonas intestini</name>
    <dbReference type="NCBI Taxonomy" id="1337051"/>
    <lineage>
        <taxon>Bacteria</taxon>
        <taxon>Bacillati</taxon>
        <taxon>Bacillota</taxon>
        <taxon>Clostridia</taxon>
        <taxon>Lachnospirales</taxon>
        <taxon>Lachnospiraceae</taxon>
        <taxon>Murimonas</taxon>
    </lineage>
</organism>
<evidence type="ECO:0008006" key="3">
    <source>
        <dbReference type="Google" id="ProtNLM"/>
    </source>
</evidence>
<protein>
    <recommendedName>
        <fullName evidence="3">DUF2961 domain-containing protein</fullName>
    </recommendedName>
</protein>
<comment type="caution">
    <text evidence="1">The sequence shown here is derived from an EMBL/GenBank/DDBJ whole genome shotgun (WGS) entry which is preliminary data.</text>
</comment>
<dbReference type="EMBL" id="QGGY01000008">
    <property type="protein sequence ID" value="PWJ74775.1"/>
    <property type="molecule type" value="Genomic_DNA"/>
</dbReference>
<dbReference type="Pfam" id="PF11175">
    <property type="entry name" value="DUF2961"/>
    <property type="match status" value="1"/>
</dbReference>
<reference evidence="1 2" key="1">
    <citation type="submission" date="2018-05" db="EMBL/GenBank/DDBJ databases">
        <authorList>
            <person name="Goeker M."/>
            <person name="Huntemann M."/>
            <person name="Clum A."/>
            <person name="Pillay M."/>
            <person name="Palaniappan K."/>
            <person name="Varghese N."/>
            <person name="Mikhailova N."/>
            <person name="Stamatis D."/>
            <person name="Reddy T."/>
            <person name="Daum C."/>
            <person name="Shapiro N."/>
            <person name="Ivanova N."/>
            <person name="Kyrpides N."/>
            <person name="Woyke T."/>
        </authorList>
    </citation>
    <scope>NUCLEOTIDE SEQUENCE [LARGE SCALE GENOMIC DNA]</scope>
    <source>
        <strain evidence="1 2">DSM 26524</strain>
    </source>
</reference>
<dbReference type="AlphaFoldDB" id="A0AB73T3F8"/>
<evidence type="ECO:0000313" key="1">
    <source>
        <dbReference type="EMBL" id="PWJ74775.1"/>
    </source>
</evidence>
<proteinExistence type="predicted"/>
<accession>A0AB73T3F8</accession>
<name>A0AB73T3F8_9FIRM</name>